<dbReference type="Proteomes" id="UP000028582">
    <property type="component" value="Unassembled WGS sequence"/>
</dbReference>
<sequence>MSNELVRLVFASDPPDHRHSANVGTTMLASNPRPAHANEPHII</sequence>
<evidence type="ECO:0000313" key="2">
    <source>
        <dbReference type="EMBL" id="ETO82575.1"/>
    </source>
</evidence>
<evidence type="ECO:0000256" key="1">
    <source>
        <dbReference type="SAM" id="MobiDB-lite"/>
    </source>
</evidence>
<accession>A0A081AUL4</accession>
<protein>
    <submittedName>
        <fullName evidence="2">Uncharacterized protein</fullName>
    </submittedName>
</protein>
<dbReference type="EMBL" id="ANJA01000674">
    <property type="protein sequence ID" value="ETO82575.1"/>
    <property type="molecule type" value="Genomic_DNA"/>
</dbReference>
<name>A0A081AUL4_PHYNI</name>
<organism evidence="2 3">
    <name type="scientific">Phytophthora nicotianae P1976</name>
    <dbReference type="NCBI Taxonomy" id="1317066"/>
    <lineage>
        <taxon>Eukaryota</taxon>
        <taxon>Sar</taxon>
        <taxon>Stramenopiles</taxon>
        <taxon>Oomycota</taxon>
        <taxon>Peronosporomycetes</taxon>
        <taxon>Peronosporales</taxon>
        <taxon>Peronosporaceae</taxon>
        <taxon>Phytophthora</taxon>
    </lineage>
</organism>
<evidence type="ECO:0000313" key="3">
    <source>
        <dbReference type="Proteomes" id="UP000028582"/>
    </source>
</evidence>
<reference evidence="2 3" key="1">
    <citation type="submission" date="2013-11" db="EMBL/GenBank/DDBJ databases">
        <title>The Genome Sequence of Phytophthora parasitica P1976.</title>
        <authorList>
            <consortium name="The Broad Institute Genomics Platform"/>
            <person name="Russ C."/>
            <person name="Tyler B."/>
            <person name="Panabieres F."/>
            <person name="Shan W."/>
            <person name="Tripathy S."/>
            <person name="Grunwald N."/>
            <person name="Machado M."/>
            <person name="Johnson C.S."/>
            <person name="Walker B."/>
            <person name="Young S."/>
            <person name="Zeng Q."/>
            <person name="Gargeya S."/>
            <person name="Fitzgerald M."/>
            <person name="Haas B."/>
            <person name="Abouelleil A."/>
            <person name="Allen A.W."/>
            <person name="Alvarado L."/>
            <person name="Arachchi H.M."/>
            <person name="Berlin A.M."/>
            <person name="Chapman S.B."/>
            <person name="Gainer-Dewar J."/>
            <person name="Goldberg J."/>
            <person name="Griggs A."/>
            <person name="Gujja S."/>
            <person name="Hansen M."/>
            <person name="Howarth C."/>
            <person name="Imamovic A."/>
            <person name="Ireland A."/>
            <person name="Larimer J."/>
            <person name="McCowan C."/>
            <person name="Murphy C."/>
            <person name="Pearson M."/>
            <person name="Poon T.W."/>
            <person name="Priest M."/>
            <person name="Roberts A."/>
            <person name="Saif S."/>
            <person name="Shea T."/>
            <person name="Sisk P."/>
            <person name="Sykes S."/>
            <person name="Wortman J."/>
            <person name="Nusbaum C."/>
            <person name="Birren B."/>
        </authorList>
    </citation>
    <scope>NUCLEOTIDE SEQUENCE [LARGE SCALE GENOMIC DNA]</scope>
    <source>
        <strain evidence="2 3">P1976</strain>
    </source>
</reference>
<proteinExistence type="predicted"/>
<feature type="region of interest" description="Disordered" evidence="1">
    <location>
        <begin position="13"/>
        <end position="43"/>
    </location>
</feature>
<comment type="caution">
    <text evidence="2">The sequence shown here is derived from an EMBL/GenBank/DDBJ whole genome shotgun (WGS) entry which is preliminary data.</text>
</comment>
<dbReference type="AlphaFoldDB" id="A0A081AUL4"/>
<gene>
    <name evidence="2" type="ORF">F444_03341</name>
</gene>